<comment type="caution">
    <text evidence="1">The sequence shown here is derived from an EMBL/GenBank/DDBJ whole genome shotgun (WGS) entry which is preliminary data.</text>
</comment>
<evidence type="ECO:0000313" key="1">
    <source>
        <dbReference type="EMBL" id="KZS40612.1"/>
    </source>
</evidence>
<protein>
    <submittedName>
        <fullName evidence="1">Uncharacterized protein</fullName>
    </submittedName>
</protein>
<name>A0A163AKK6_9FLAO</name>
<keyword evidence="2" id="KW-1185">Reference proteome</keyword>
<sequence>MQKFTLIILLIIFNLTFGQEKDDPTELLITKFRSEMKLENISNFFIVKHITYSSSFLILKKGETTVCKPKGYNFNMYGFWKNGNETWIKKYDNCGGFNSIKLTDSKSLEFYEKNIDNLKKDEVKIYTTKADSIVNGKKYSYVSTRSHSPQRHFWFFKDSTKFQKKFNKYNLKTEENNKNLNYESNNDLSIAKLNLICEEIIYELEEKKMFNRLK</sequence>
<proteinExistence type="predicted"/>
<dbReference type="EMBL" id="LQRT01000013">
    <property type="protein sequence ID" value="KZS40612.1"/>
    <property type="molecule type" value="Genomic_DNA"/>
</dbReference>
<dbReference type="Proteomes" id="UP000076715">
    <property type="component" value="Unassembled WGS sequence"/>
</dbReference>
<gene>
    <name evidence="1" type="ORF">AWE51_06595</name>
</gene>
<evidence type="ECO:0000313" key="2">
    <source>
        <dbReference type="Proteomes" id="UP000076715"/>
    </source>
</evidence>
<dbReference type="STRING" id="1642818.AWE51_06595"/>
<organism evidence="1 2">
    <name type="scientific">Aquimarina aggregata</name>
    <dbReference type="NCBI Taxonomy" id="1642818"/>
    <lineage>
        <taxon>Bacteria</taxon>
        <taxon>Pseudomonadati</taxon>
        <taxon>Bacteroidota</taxon>
        <taxon>Flavobacteriia</taxon>
        <taxon>Flavobacteriales</taxon>
        <taxon>Flavobacteriaceae</taxon>
        <taxon>Aquimarina</taxon>
    </lineage>
</organism>
<dbReference type="AlphaFoldDB" id="A0A163AKK6"/>
<accession>A0A163AKK6</accession>
<reference evidence="1 2" key="1">
    <citation type="submission" date="2016-01" db="EMBL/GenBank/DDBJ databases">
        <title>The draft genome sequence of Aquimarina sp. RZW4-3-2.</title>
        <authorList>
            <person name="Wang Y."/>
        </authorList>
    </citation>
    <scope>NUCLEOTIDE SEQUENCE [LARGE SCALE GENOMIC DNA]</scope>
    <source>
        <strain evidence="1 2">RZW4-3-2</strain>
    </source>
</reference>